<dbReference type="AlphaFoldDB" id="A0A0N8NTE8"/>
<organism evidence="2 3">
    <name type="scientific">Oxobacter pfennigii</name>
    <dbReference type="NCBI Taxonomy" id="36849"/>
    <lineage>
        <taxon>Bacteria</taxon>
        <taxon>Bacillati</taxon>
        <taxon>Bacillota</taxon>
        <taxon>Clostridia</taxon>
        <taxon>Eubacteriales</taxon>
        <taxon>Clostridiaceae</taxon>
        <taxon>Oxobacter</taxon>
    </lineage>
</organism>
<dbReference type="InterPro" id="IPR045489">
    <property type="entry name" value="DUF6429"/>
</dbReference>
<keyword evidence="3" id="KW-1185">Reference proteome</keyword>
<protein>
    <recommendedName>
        <fullName evidence="1">DUF6429 domain-containing protein</fullName>
    </recommendedName>
</protein>
<dbReference type="STRING" id="36849.OXPF_17180"/>
<dbReference type="RefSeq" id="WP_054874778.1">
    <property type="nucleotide sequence ID" value="NZ_LKET01000029.1"/>
</dbReference>
<dbReference type="PATRIC" id="fig|36849.3.peg.1811"/>
<dbReference type="Pfam" id="PF20008">
    <property type="entry name" value="DUF6429"/>
    <property type="match status" value="1"/>
</dbReference>
<dbReference type="OrthoDB" id="9800962at2"/>
<gene>
    <name evidence="2" type="ORF">OXPF_17180</name>
</gene>
<proteinExistence type="predicted"/>
<sequence>MEKEDLKEEIKELTLMLLYLTSWKENEFGIQYLRSWKGYGFGILNELTEEDLIPGSHRSKSVMIADEGIKNARESLKQYDMTEQ</sequence>
<feature type="domain" description="DUF6429" evidence="1">
    <location>
        <begin position="7"/>
        <end position="80"/>
    </location>
</feature>
<dbReference type="Proteomes" id="UP000050326">
    <property type="component" value="Unassembled WGS sequence"/>
</dbReference>
<evidence type="ECO:0000259" key="1">
    <source>
        <dbReference type="Pfam" id="PF20008"/>
    </source>
</evidence>
<comment type="caution">
    <text evidence="2">The sequence shown here is derived from an EMBL/GenBank/DDBJ whole genome shotgun (WGS) entry which is preliminary data.</text>
</comment>
<evidence type="ECO:0000313" key="2">
    <source>
        <dbReference type="EMBL" id="KPU44632.1"/>
    </source>
</evidence>
<name>A0A0N8NTE8_9CLOT</name>
<evidence type="ECO:0000313" key="3">
    <source>
        <dbReference type="Proteomes" id="UP000050326"/>
    </source>
</evidence>
<accession>A0A0N8NTE8</accession>
<dbReference type="EMBL" id="LKET01000029">
    <property type="protein sequence ID" value="KPU44632.1"/>
    <property type="molecule type" value="Genomic_DNA"/>
</dbReference>
<reference evidence="2 3" key="1">
    <citation type="submission" date="2015-09" db="EMBL/GenBank/DDBJ databases">
        <title>Genome sequence of Oxobacter pfennigii DSM 3222.</title>
        <authorList>
            <person name="Poehlein A."/>
            <person name="Bengelsdorf F.R."/>
            <person name="Schiel-Bengelsdorf B."/>
            <person name="Duerre P."/>
            <person name="Daniel R."/>
        </authorList>
    </citation>
    <scope>NUCLEOTIDE SEQUENCE [LARGE SCALE GENOMIC DNA]</scope>
    <source>
        <strain evidence="2 3">DSM 3222</strain>
    </source>
</reference>